<dbReference type="InterPro" id="IPR036890">
    <property type="entry name" value="HATPase_C_sf"/>
</dbReference>
<evidence type="ECO:0000259" key="9">
    <source>
        <dbReference type="PROSITE" id="PS01124"/>
    </source>
</evidence>
<evidence type="ECO:0000256" key="3">
    <source>
        <dbReference type="ARBA" id="ARBA00022553"/>
    </source>
</evidence>
<evidence type="ECO:0000256" key="4">
    <source>
        <dbReference type="ARBA" id="ARBA00023015"/>
    </source>
</evidence>
<dbReference type="Proteomes" id="UP001157915">
    <property type="component" value="Unassembled WGS sequence"/>
</dbReference>
<dbReference type="Pfam" id="PF12833">
    <property type="entry name" value="HTH_18"/>
    <property type="match status" value="1"/>
</dbReference>
<dbReference type="PROSITE" id="PS50110">
    <property type="entry name" value="RESPONSE_REGULATORY"/>
    <property type="match status" value="1"/>
</dbReference>
<keyword evidence="8" id="KW-1133">Transmembrane helix</keyword>
<dbReference type="InterPro" id="IPR004358">
    <property type="entry name" value="Sig_transdc_His_kin-like_C"/>
</dbReference>
<organism evidence="12 13">
    <name type="scientific">Algoriphagus winogradskyi</name>
    <dbReference type="NCBI Taxonomy" id="237017"/>
    <lineage>
        <taxon>Bacteria</taxon>
        <taxon>Pseudomonadati</taxon>
        <taxon>Bacteroidota</taxon>
        <taxon>Cytophagia</taxon>
        <taxon>Cytophagales</taxon>
        <taxon>Cyclobacteriaceae</taxon>
        <taxon>Algoriphagus</taxon>
    </lineage>
</organism>
<dbReference type="PROSITE" id="PS01124">
    <property type="entry name" value="HTH_ARAC_FAMILY_2"/>
    <property type="match status" value="1"/>
</dbReference>
<dbReference type="InterPro" id="IPR036097">
    <property type="entry name" value="HisK_dim/P_sf"/>
</dbReference>
<evidence type="ECO:0000259" key="10">
    <source>
        <dbReference type="PROSITE" id="PS50109"/>
    </source>
</evidence>
<keyword evidence="12" id="KW-0418">Kinase</keyword>
<dbReference type="PANTHER" id="PTHR43547">
    <property type="entry name" value="TWO-COMPONENT HISTIDINE KINASE"/>
    <property type="match status" value="1"/>
</dbReference>
<protein>
    <recommendedName>
        <fullName evidence="2">histidine kinase</fullName>
        <ecNumber evidence="2">2.7.13.3</ecNumber>
    </recommendedName>
</protein>
<dbReference type="SMART" id="SM00448">
    <property type="entry name" value="REC"/>
    <property type="match status" value="1"/>
</dbReference>
<feature type="modified residue" description="4-aspartylphosphate" evidence="7">
    <location>
        <position position="1178"/>
    </location>
</feature>
<dbReference type="SMART" id="SM00388">
    <property type="entry name" value="HisKA"/>
    <property type="match status" value="1"/>
</dbReference>
<dbReference type="CDD" id="cd17574">
    <property type="entry name" value="REC_OmpR"/>
    <property type="match status" value="1"/>
</dbReference>
<dbReference type="InterPro" id="IPR018062">
    <property type="entry name" value="HTH_AraC-typ_CS"/>
</dbReference>
<accession>A0ABY1NE67</accession>
<dbReference type="InterPro" id="IPR011110">
    <property type="entry name" value="Reg_prop"/>
</dbReference>
<dbReference type="Gene3D" id="3.30.565.10">
    <property type="entry name" value="Histidine kinase-like ATPase, C-terminal domain"/>
    <property type="match status" value="1"/>
</dbReference>
<dbReference type="EMBL" id="FXUA01000001">
    <property type="protein sequence ID" value="SMP07427.1"/>
    <property type="molecule type" value="Genomic_DNA"/>
</dbReference>
<dbReference type="PROSITE" id="PS50109">
    <property type="entry name" value="HIS_KIN"/>
    <property type="match status" value="1"/>
</dbReference>
<comment type="catalytic activity">
    <reaction evidence="1">
        <text>ATP + protein L-histidine = ADP + protein N-phospho-L-histidine.</text>
        <dbReference type="EC" id="2.7.13.3"/>
    </reaction>
</comment>
<dbReference type="EC" id="2.7.13.3" evidence="2"/>
<reference evidence="12 13" key="1">
    <citation type="submission" date="2017-05" db="EMBL/GenBank/DDBJ databases">
        <authorList>
            <person name="Varghese N."/>
            <person name="Submissions S."/>
        </authorList>
    </citation>
    <scope>NUCLEOTIDE SEQUENCE [LARGE SCALE GENOMIC DNA]</scope>
    <source>
        <strain evidence="12 13">DSM 15360</strain>
    </source>
</reference>
<dbReference type="SUPFAM" id="SSF52172">
    <property type="entry name" value="CheY-like"/>
    <property type="match status" value="1"/>
</dbReference>
<dbReference type="PANTHER" id="PTHR43547:SF2">
    <property type="entry name" value="HYBRID SIGNAL TRANSDUCTION HISTIDINE KINASE C"/>
    <property type="match status" value="1"/>
</dbReference>
<keyword evidence="3 7" id="KW-0597">Phosphoprotein</keyword>
<feature type="domain" description="Histidine kinase" evidence="10">
    <location>
        <begin position="868"/>
        <end position="1091"/>
    </location>
</feature>
<name>A0ABY1NE67_9BACT</name>
<dbReference type="Pfam" id="PF00072">
    <property type="entry name" value="Response_reg"/>
    <property type="match status" value="1"/>
</dbReference>
<evidence type="ECO:0000256" key="1">
    <source>
        <dbReference type="ARBA" id="ARBA00000085"/>
    </source>
</evidence>
<evidence type="ECO:0000259" key="11">
    <source>
        <dbReference type="PROSITE" id="PS50110"/>
    </source>
</evidence>
<dbReference type="InterPro" id="IPR003661">
    <property type="entry name" value="HisK_dim/P_dom"/>
</dbReference>
<dbReference type="Pfam" id="PF00512">
    <property type="entry name" value="HisKA"/>
    <property type="match status" value="1"/>
</dbReference>
<dbReference type="SUPFAM" id="SSF46689">
    <property type="entry name" value="Homeodomain-like"/>
    <property type="match status" value="1"/>
</dbReference>
<feature type="domain" description="HTH araC/xylS-type" evidence="9">
    <location>
        <begin position="1277"/>
        <end position="1375"/>
    </location>
</feature>
<dbReference type="InterPro" id="IPR009057">
    <property type="entry name" value="Homeodomain-like_sf"/>
</dbReference>
<dbReference type="Gene3D" id="3.40.50.2300">
    <property type="match status" value="1"/>
</dbReference>
<evidence type="ECO:0000256" key="8">
    <source>
        <dbReference type="SAM" id="Phobius"/>
    </source>
</evidence>
<keyword evidence="8" id="KW-0812">Transmembrane</keyword>
<dbReference type="InterPro" id="IPR005467">
    <property type="entry name" value="His_kinase_dom"/>
</dbReference>
<evidence type="ECO:0000256" key="2">
    <source>
        <dbReference type="ARBA" id="ARBA00012438"/>
    </source>
</evidence>
<proteinExistence type="predicted"/>
<evidence type="ECO:0000256" key="6">
    <source>
        <dbReference type="ARBA" id="ARBA00023163"/>
    </source>
</evidence>
<gene>
    <name evidence="12" type="ORF">SAMN06265367_101596</name>
</gene>
<keyword evidence="8" id="KW-0472">Membrane</keyword>
<keyword evidence="4" id="KW-0805">Transcription regulation</keyword>
<dbReference type="InterPro" id="IPR018060">
    <property type="entry name" value="HTH_AraC"/>
</dbReference>
<feature type="transmembrane region" description="Helical" evidence="8">
    <location>
        <begin position="817"/>
        <end position="839"/>
    </location>
</feature>
<dbReference type="InterPro" id="IPR011006">
    <property type="entry name" value="CheY-like_superfamily"/>
</dbReference>
<keyword evidence="13" id="KW-1185">Reference proteome</keyword>
<dbReference type="SMART" id="SM00387">
    <property type="entry name" value="HATPase_c"/>
    <property type="match status" value="1"/>
</dbReference>
<dbReference type="PROSITE" id="PS00041">
    <property type="entry name" value="HTH_ARAC_FAMILY_1"/>
    <property type="match status" value="1"/>
</dbReference>
<dbReference type="CDD" id="cd00082">
    <property type="entry name" value="HisKA"/>
    <property type="match status" value="1"/>
</dbReference>
<dbReference type="GO" id="GO:0016301">
    <property type="term" value="F:kinase activity"/>
    <property type="evidence" value="ECO:0007669"/>
    <property type="project" value="UniProtKB-KW"/>
</dbReference>
<evidence type="ECO:0000256" key="5">
    <source>
        <dbReference type="ARBA" id="ARBA00023125"/>
    </source>
</evidence>
<evidence type="ECO:0000313" key="13">
    <source>
        <dbReference type="Proteomes" id="UP001157915"/>
    </source>
</evidence>
<dbReference type="InterPro" id="IPR001789">
    <property type="entry name" value="Sig_transdc_resp-reg_receiver"/>
</dbReference>
<feature type="domain" description="Response regulatory" evidence="11">
    <location>
        <begin position="1130"/>
        <end position="1245"/>
    </location>
</feature>
<evidence type="ECO:0000256" key="7">
    <source>
        <dbReference type="PROSITE-ProRule" id="PRU00169"/>
    </source>
</evidence>
<dbReference type="SUPFAM" id="SSF47384">
    <property type="entry name" value="Homodimeric domain of signal transducing histidine kinase"/>
    <property type="match status" value="1"/>
</dbReference>
<dbReference type="Gene3D" id="1.10.10.60">
    <property type="entry name" value="Homeodomain-like"/>
    <property type="match status" value="1"/>
</dbReference>
<dbReference type="SUPFAM" id="SSF55874">
    <property type="entry name" value="ATPase domain of HSP90 chaperone/DNA topoisomerase II/histidine kinase"/>
    <property type="match status" value="1"/>
</dbReference>
<sequence>MFFQRYWVLFLKNRIGLNLISKEFHDYYLRFLAILILGVFYSNSNAQTSTTRIKYFGLEDGISQVSINDLIQDKRGFVWIATQDGLNRFDGKEFKVYKYSEIDSTTIHGNYTNKIFEDTSGKIWIGTIGNGLSYYEPDQDRFHRITLANSTDKNEIISSLLNDQDGNLWVASSISGLHQLSNKTDKQSAFFKNKPLTTLSLDKKNTLWIGSQNGEIFNIDPTNTNSFDEAPEFLVQGQVKALYPTDQQLLVGSDFGLFIYDYAKKTAQFFNLAESSSAPTRHVNSFLKENDSEVWVATGSGLYLFNWKTKSIRRKILKDDNQKISLSNGTVQSLLRISDEQILVGTANSLNQLDFSEPYFKNISKDLKGDHLLNDNVIFSIFRDGTDLWIGTSDGGLNLIREGKSFAFTENQNDSYSISGSVVRAILKDQKNNRLWLATTRGLNMINLETFNPTNPKFHVFQFDPENGNSISDDFLKDLALDANQNLWGATNGKGIFRLEFDNENKYQVTRISKSTSDGNSLINDVAHCIRVDNKGNIWVGTQAGLSKLSFDGPDYTKPVFDNYSRLNGEDMALSHNSVYDILFDQSDRIWLGTRHGLNLFLGDNKFKSWTESQQFPNAIIYSVQDDENGDLWLGTNNGIVKFEPESETFTHYGVEDGIQSKEFDIHAKFKDKSGKIYLGGISGVSYFHPADLLNIDHPKPLYFSELRIKDETIKTKSAPDNILQKSLLNTSSLTFTNNQFPFFLQFSSLDFRMNKKVEYGYKLLPNNEDWNMLKDPEVQFLNLPSGTHTLLVNGFARGKEWDQLPLEISLIILPPWWASWWANMLYIISIALLIYWVYHFQLSRKLALAESLRLKEVNQLKSSLYTNITHEFRTPLTVILGMVDTIKTNLDDKESNSTDRPLAMIERNGKKLLKLVNELLATAKAESGEMGLTLIQTDVVPFVKYICESFQSLSAKSDIQLTVYSEVDHLEMDFDPEKLSAIISNLISNAIKFTLPNGKILVHMKVENRSGKQSFFVKVKDNGIGIPAETIPHIFDRFYQVDHSSSRIGEGTGIGLSLTNEFVTMLEGTISVKSELEKGSEFTVQIPISRKAKFATEVDMDEIPSDYLASEDSAHFEIITTHEESDLPLVLIIEDNMDVAYYLKSCLGEKYELVHGLNGEEGINLAFERVPDIIICDLMMPGRSGYEVCDALKSDERTDHIPIIILTAKATAKDRITGLSHGADAYLSKPFNKAELFTRIEQLILLRRKMAQKFRHEELSGVLAIKSETPEAKFLKRTIAIIRKELDDPAFSSKHLAFRLNMSDSQVYRKLKAISGKSTAIFIRSIRLQQAKELLQMSDKTISEVAYEVGFNDPSWFSRAFKEEFGFAPSTIHK</sequence>
<dbReference type="Gene3D" id="2.60.40.10">
    <property type="entry name" value="Immunoglobulins"/>
    <property type="match status" value="1"/>
</dbReference>
<dbReference type="SMART" id="SM00342">
    <property type="entry name" value="HTH_ARAC"/>
    <property type="match status" value="1"/>
</dbReference>
<dbReference type="Gene3D" id="1.10.287.130">
    <property type="match status" value="1"/>
</dbReference>
<comment type="caution">
    <text evidence="12">The sequence shown here is derived from an EMBL/GenBank/DDBJ whole genome shotgun (WGS) entry which is preliminary data.</text>
</comment>
<keyword evidence="6" id="KW-0804">Transcription</keyword>
<dbReference type="Pfam" id="PF02518">
    <property type="entry name" value="HATPase_c"/>
    <property type="match status" value="1"/>
</dbReference>
<dbReference type="Gene3D" id="2.130.10.10">
    <property type="entry name" value="YVTN repeat-like/Quinoprotein amine dehydrogenase"/>
    <property type="match status" value="2"/>
</dbReference>
<dbReference type="PRINTS" id="PR00344">
    <property type="entry name" value="BCTRLSENSOR"/>
</dbReference>
<dbReference type="SUPFAM" id="SSF63829">
    <property type="entry name" value="Calcium-dependent phosphotriesterase"/>
    <property type="match status" value="3"/>
</dbReference>
<dbReference type="Pfam" id="PF07494">
    <property type="entry name" value="Reg_prop"/>
    <property type="match status" value="3"/>
</dbReference>
<dbReference type="InterPro" id="IPR013783">
    <property type="entry name" value="Ig-like_fold"/>
</dbReference>
<dbReference type="InterPro" id="IPR015943">
    <property type="entry name" value="WD40/YVTN_repeat-like_dom_sf"/>
</dbReference>
<keyword evidence="12" id="KW-0808">Transferase</keyword>
<evidence type="ECO:0000313" key="12">
    <source>
        <dbReference type="EMBL" id="SMP07427.1"/>
    </source>
</evidence>
<keyword evidence="5" id="KW-0238">DNA-binding</keyword>
<dbReference type="InterPro" id="IPR003594">
    <property type="entry name" value="HATPase_dom"/>
</dbReference>